<feature type="domain" description="Carrier" evidence="6">
    <location>
        <begin position="187"/>
        <end position="261"/>
    </location>
</feature>
<keyword evidence="3" id="KW-0677">Repeat</keyword>
<evidence type="ECO:0000256" key="2">
    <source>
        <dbReference type="ARBA" id="ARBA00022553"/>
    </source>
</evidence>
<dbReference type="RefSeq" id="WP_219875269.1">
    <property type="nucleotide sequence ID" value="NZ_JAHZIJ010000072.1"/>
</dbReference>
<dbReference type="Gene3D" id="3.40.50.12780">
    <property type="entry name" value="N-terminal domain of ligase-like"/>
    <property type="match status" value="1"/>
</dbReference>
<dbReference type="PROSITE" id="PS50075">
    <property type="entry name" value="CARRIER"/>
    <property type="match status" value="1"/>
</dbReference>
<dbReference type="PANTHER" id="PTHR45527:SF1">
    <property type="entry name" value="FATTY ACID SYNTHASE"/>
    <property type="match status" value="1"/>
</dbReference>
<reference evidence="7 8" key="1">
    <citation type="submission" date="2021-07" db="EMBL/GenBank/DDBJ databases">
        <title>Paenibacillus radiodurans sp. nov., isolated from the southeastern edge of Tengger Desert.</title>
        <authorList>
            <person name="Zhang G."/>
        </authorList>
    </citation>
    <scope>NUCLEOTIDE SEQUENCE [LARGE SCALE GENOMIC DNA]</scope>
    <source>
        <strain evidence="7 8">DT7-4</strain>
    </source>
</reference>
<keyword evidence="1" id="KW-0596">Phosphopantetheine</keyword>
<gene>
    <name evidence="7" type="ORF">K0T92_24560</name>
</gene>
<keyword evidence="2" id="KW-0597">Phosphoprotein</keyword>
<feature type="non-terminal residue" evidence="7">
    <location>
        <position position="273"/>
    </location>
</feature>
<keyword evidence="4" id="KW-0045">Antibiotic biosynthesis</keyword>
<dbReference type="Pfam" id="PF00501">
    <property type="entry name" value="AMP-binding"/>
    <property type="match status" value="1"/>
</dbReference>
<proteinExistence type="predicted"/>
<dbReference type="Pfam" id="PF00550">
    <property type="entry name" value="PP-binding"/>
    <property type="match status" value="1"/>
</dbReference>
<feature type="region of interest" description="Disordered" evidence="5">
    <location>
        <begin position="165"/>
        <end position="187"/>
    </location>
</feature>
<dbReference type="InterPro" id="IPR045851">
    <property type="entry name" value="AMP-bd_C_sf"/>
</dbReference>
<dbReference type="Pfam" id="PF13193">
    <property type="entry name" value="AMP-binding_C"/>
    <property type="match status" value="1"/>
</dbReference>
<dbReference type="InterPro" id="IPR000873">
    <property type="entry name" value="AMP-dep_synth/lig_dom"/>
</dbReference>
<dbReference type="Gene3D" id="1.10.1200.10">
    <property type="entry name" value="ACP-like"/>
    <property type="match status" value="1"/>
</dbReference>
<accession>A0ABS7DD97</accession>
<evidence type="ECO:0000256" key="5">
    <source>
        <dbReference type="SAM" id="MobiDB-lite"/>
    </source>
</evidence>
<evidence type="ECO:0000256" key="3">
    <source>
        <dbReference type="ARBA" id="ARBA00022737"/>
    </source>
</evidence>
<dbReference type="InterPro" id="IPR036736">
    <property type="entry name" value="ACP-like_sf"/>
</dbReference>
<feature type="compositionally biased region" description="Basic and acidic residues" evidence="5">
    <location>
        <begin position="167"/>
        <end position="180"/>
    </location>
</feature>
<dbReference type="InterPro" id="IPR042099">
    <property type="entry name" value="ANL_N_sf"/>
</dbReference>
<name>A0ABS7DD97_9BACL</name>
<evidence type="ECO:0000313" key="8">
    <source>
        <dbReference type="Proteomes" id="UP000812277"/>
    </source>
</evidence>
<dbReference type="PANTHER" id="PTHR45527">
    <property type="entry name" value="NONRIBOSOMAL PEPTIDE SYNTHETASE"/>
    <property type="match status" value="1"/>
</dbReference>
<dbReference type="SUPFAM" id="SSF56801">
    <property type="entry name" value="Acetyl-CoA synthetase-like"/>
    <property type="match status" value="1"/>
</dbReference>
<evidence type="ECO:0000313" key="7">
    <source>
        <dbReference type="EMBL" id="MBW7477881.1"/>
    </source>
</evidence>
<evidence type="ECO:0000259" key="6">
    <source>
        <dbReference type="PROSITE" id="PS50075"/>
    </source>
</evidence>
<comment type="caution">
    <text evidence="7">The sequence shown here is derived from an EMBL/GenBank/DDBJ whole genome shotgun (WGS) entry which is preliminary data.</text>
</comment>
<dbReference type="InterPro" id="IPR006162">
    <property type="entry name" value="Ppantetheine_attach_site"/>
</dbReference>
<sequence length="273" mass="30738">KPLSNTRLYVMDDRLREQPIGVAGELCIAGAGLARGYLNRPELTEEKFVQHPNGERLYRTGDLARWLPDGNLDYLGRIDEQVKIRGYRIELGEIEAVLQRHEQVKEAVVIARQDKGADSYLCAYVVGHGKLEAAELRRYVGNQLPSYMIPAFVVELDKVPLTPNGKADWRNLPEPGDRHRGQTGIEAPQSAPEKLLASIWEEVLGIETVGLKDNFFQIGGDSIKAIQVASRLHQYDYKLAVHDIFQHQTIEQISPLMEKLAHTVDQRPVEGEV</sequence>
<evidence type="ECO:0000256" key="1">
    <source>
        <dbReference type="ARBA" id="ARBA00022450"/>
    </source>
</evidence>
<dbReference type="PROSITE" id="PS00012">
    <property type="entry name" value="PHOSPHOPANTETHEINE"/>
    <property type="match status" value="1"/>
</dbReference>
<dbReference type="EMBL" id="JAHZIJ010000072">
    <property type="protein sequence ID" value="MBW7477881.1"/>
    <property type="molecule type" value="Genomic_DNA"/>
</dbReference>
<dbReference type="Proteomes" id="UP000812277">
    <property type="component" value="Unassembled WGS sequence"/>
</dbReference>
<dbReference type="Gene3D" id="3.30.300.30">
    <property type="match status" value="1"/>
</dbReference>
<dbReference type="InterPro" id="IPR025110">
    <property type="entry name" value="AMP-bd_C"/>
</dbReference>
<protein>
    <submittedName>
        <fullName evidence="7">Non-ribosomal peptide synthetase</fullName>
    </submittedName>
</protein>
<dbReference type="InterPro" id="IPR009081">
    <property type="entry name" value="PP-bd_ACP"/>
</dbReference>
<organism evidence="7 8">
    <name type="scientific">Paenibacillus oenotherae</name>
    <dbReference type="NCBI Taxonomy" id="1435645"/>
    <lineage>
        <taxon>Bacteria</taxon>
        <taxon>Bacillati</taxon>
        <taxon>Bacillota</taxon>
        <taxon>Bacilli</taxon>
        <taxon>Bacillales</taxon>
        <taxon>Paenibacillaceae</taxon>
        <taxon>Paenibacillus</taxon>
    </lineage>
</organism>
<evidence type="ECO:0000256" key="4">
    <source>
        <dbReference type="ARBA" id="ARBA00023194"/>
    </source>
</evidence>
<dbReference type="SUPFAM" id="SSF47336">
    <property type="entry name" value="ACP-like"/>
    <property type="match status" value="1"/>
</dbReference>
<feature type="non-terminal residue" evidence="7">
    <location>
        <position position="1"/>
    </location>
</feature>
<keyword evidence="8" id="KW-1185">Reference proteome</keyword>